<accession>A2F014</accession>
<name>A2F014_TRIV3</name>
<reference evidence="1" key="1">
    <citation type="submission" date="2006-10" db="EMBL/GenBank/DDBJ databases">
        <authorList>
            <person name="Amadeo P."/>
            <person name="Zhao Q."/>
            <person name="Wortman J."/>
            <person name="Fraser-Liggett C."/>
            <person name="Carlton J."/>
        </authorList>
    </citation>
    <scope>NUCLEOTIDE SEQUENCE</scope>
    <source>
        <strain evidence="1">G3</strain>
    </source>
</reference>
<sequence length="132" mass="15765">MQQSPTLKGNWYEERYYDADTRKNILEPRVRPKNDEVENIPRITRQNKPDADVYSYDADTSDRWVTDKMASYVVHREHEMTLTERRMNASPEYMAKILSCESPKYLPNYSLKPITPEEQFTTTNMEAFKRFN</sequence>
<dbReference type="InParanoid" id="A2F014"/>
<proteinExistence type="predicted"/>
<organism evidence="1 2">
    <name type="scientific">Trichomonas vaginalis (strain ATCC PRA-98 / G3)</name>
    <dbReference type="NCBI Taxonomy" id="412133"/>
    <lineage>
        <taxon>Eukaryota</taxon>
        <taxon>Metamonada</taxon>
        <taxon>Parabasalia</taxon>
        <taxon>Trichomonadida</taxon>
        <taxon>Trichomonadidae</taxon>
        <taxon>Trichomonas</taxon>
    </lineage>
</organism>
<evidence type="ECO:0000313" key="2">
    <source>
        <dbReference type="Proteomes" id="UP000001542"/>
    </source>
</evidence>
<dbReference type="VEuPathDB" id="TrichDB:TVAG_111550"/>
<keyword evidence="2" id="KW-1185">Reference proteome</keyword>
<evidence type="ECO:0000313" key="1">
    <source>
        <dbReference type="EMBL" id="EAY01798.1"/>
    </source>
</evidence>
<gene>
    <name evidence="1" type="ORF">TVAG_111550</name>
</gene>
<dbReference type="RefSeq" id="XP_001330424.1">
    <property type="nucleotide sequence ID" value="XM_001330389.1"/>
</dbReference>
<reference evidence="1" key="2">
    <citation type="journal article" date="2007" name="Science">
        <title>Draft genome sequence of the sexually transmitted pathogen Trichomonas vaginalis.</title>
        <authorList>
            <person name="Carlton J.M."/>
            <person name="Hirt R.P."/>
            <person name="Silva J.C."/>
            <person name="Delcher A.L."/>
            <person name="Schatz M."/>
            <person name="Zhao Q."/>
            <person name="Wortman J.R."/>
            <person name="Bidwell S.L."/>
            <person name="Alsmark U.C.M."/>
            <person name="Besteiro S."/>
            <person name="Sicheritz-Ponten T."/>
            <person name="Noel C.J."/>
            <person name="Dacks J.B."/>
            <person name="Foster P.G."/>
            <person name="Simillion C."/>
            <person name="Van de Peer Y."/>
            <person name="Miranda-Saavedra D."/>
            <person name="Barton G.J."/>
            <person name="Westrop G.D."/>
            <person name="Mueller S."/>
            <person name="Dessi D."/>
            <person name="Fiori P.L."/>
            <person name="Ren Q."/>
            <person name="Paulsen I."/>
            <person name="Zhang H."/>
            <person name="Bastida-Corcuera F.D."/>
            <person name="Simoes-Barbosa A."/>
            <person name="Brown M.T."/>
            <person name="Hayes R.D."/>
            <person name="Mukherjee M."/>
            <person name="Okumura C.Y."/>
            <person name="Schneider R."/>
            <person name="Smith A.J."/>
            <person name="Vanacova S."/>
            <person name="Villalvazo M."/>
            <person name="Haas B.J."/>
            <person name="Pertea M."/>
            <person name="Feldblyum T.V."/>
            <person name="Utterback T.R."/>
            <person name="Shu C.L."/>
            <person name="Osoegawa K."/>
            <person name="de Jong P.J."/>
            <person name="Hrdy I."/>
            <person name="Horvathova L."/>
            <person name="Zubacova Z."/>
            <person name="Dolezal P."/>
            <person name="Malik S.B."/>
            <person name="Logsdon J.M. Jr."/>
            <person name="Henze K."/>
            <person name="Gupta A."/>
            <person name="Wang C.C."/>
            <person name="Dunne R.L."/>
            <person name="Upcroft J.A."/>
            <person name="Upcroft P."/>
            <person name="White O."/>
            <person name="Salzberg S.L."/>
            <person name="Tang P."/>
            <person name="Chiu C.-H."/>
            <person name="Lee Y.-S."/>
            <person name="Embley T.M."/>
            <person name="Coombs G.H."/>
            <person name="Mottram J.C."/>
            <person name="Tachezy J."/>
            <person name="Fraser-Liggett C.M."/>
            <person name="Johnson P.J."/>
        </authorList>
    </citation>
    <scope>NUCLEOTIDE SEQUENCE [LARGE SCALE GENOMIC DNA]</scope>
    <source>
        <strain evidence="1">G3</strain>
    </source>
</reference>
<protein>
    <submittedName>
        <fullName evidence="1">Uncharacterized protein</fullName>
    </submittedName>
</protein>
<dbReference type="EMBL" id="DS113557">
    <property type="protein sequence ID" value="EAY01798.1"/>
    <property type="molecule type" value="Genomic_DNA"/>
</dbReference>
<dbReference type="VEuPathDB" id="TrichDB:TVAGG3_0144520"/>
<dbReference type="AlphaFoldDB" id="A2F014"/>
<dbReference type="Proteomes" id="UP000001542">
    <property type="component" value="Unassembled WGS sequence"/>
</dbReference>
<dbReference type="KEGG" id="tva:4759627"/>